<proteinExistence type="inferred from homology"/>
<evidence type="ECO:0000256" key="3">
    <source>
        <dbReference type="ARBA" id="ARBA00023002"/>
    </source>
</evidence>
<accession>A0A5E8B4J7</accession>
<keyword evidence="3" id="KW-0560">Oxidoreductase</keyword>
<dbReference type="InterPro" id="IPR020904">
    <property type="entry name" value="Sc_DH/Rdtase_CS"/>
</dbReference>
<organism evidence="5 6">
    <name type="scientific">Magnusiomyces paraingens</name>
    <dbReference type="NCBI Taxonomy" id="2606893"/>
    <lineage>
        <taxon>Eukaryota</taxon>
        <taxon>Fungi</taxon>
        <taxon>Dikarya</taxon>
        <taxon>Ascomycota</taxon>
        <taxon>Saccharomycotina</taxon>
        <taxon>Dipodascomycetes</taxon>
        <taxon>Dipodascales</taxon>
        <taxon>Dipodascaceae</taxon>
        <taxon>Magnusiomyces</taxon>
    </lineage>
</organism>
<reference evidence="5 6" key="1">
    <citation type="submission" date="2019-09" db="EMBL/GenBank/DDBJ databases">
        <authorList>
            <person name="Brejova B."/>
        </authorList>
    </citation>
    <scope>NUCLEOTIDE SEQUENCE [LARGE SCALE GENOMIC DNA]</scope>
</reference>
<dbReference type="PROSITE" id="PS00061">
    <property type="entry name" value="ADH_SHORT"/>
    <property type="match status" value="1"/>
</dbReference>
<dbReference type="RefSeq" id="XP_031850772.1">
    <property type="nucleotide sequence ID" value="XM_031994881.1"/>
</dbReference>
<sequence>MSHPVIIVTGASRGIGAAVVETLLTSKEAPRVVGVSRTEAGLKAIEEKYPGRFVYVTGDVADEATSDAVVRKAIDTFGHIHGIVFNAGVLEPVAQVANADISKWRQLYEINLFAPLTLASKAIPYLRTTFGRLIFVSSGASKSNYSGWAAYGSSKAALNHLAASIAAEENSLFTVAIAPGVVDTRMQDDIRSKFANGMSSQQLERFTNLKKNGELLHPGVPGEILANLALRGQGDDLNGKYLRYNDAALDGYKN</sequence>
<dbReference type="AlphaFoldDB" id="A0A5E8B4J7"/>
<dbReference type="EMBL" id="CABVLU010000001">
    <property type="protein sequence ID" value="VVT43810.1"/>
    <property type="molecule type" value="Genomic_DNA"/>
</dbReference>
<dbReference type="PRINTS" id="PR00081">
    <property type="entry name" value="GDHRDH"/>
</dbReference>
<dbReference type="PANTHER" id="PTHR43008">
    <property type="entry name" value="BENZIL REDUCTASE"/>
    <property type="match status" value="1"/>
</dbReference>
<protein>
    <recommendedName>
        <fullName evidence="4">Ketoreductase domain-containing protein</fullName>
    </recommendedName>
</protein>
<evidence type="ECO:0000313" key="5">
    <source>
        <dbReference type="EMBL" id="VVT43810.1"/>
    </source>
</evidence>
<comment type="similarity">
    <text evidence="1">Belongs to the short-chain dehydrogenases/reductases (SDR) family.</text>
</comment>
<dbReference type="SUPFAM" id="SSF51735">
    <property type="entry name" value="NAD(P)-binding Rossmann-fold domains"/>
    <property type="match status" value="1"/>
</dbReference>
<dbReference type="PANTHER" id="PTHR43008:SF8">
    <property type="entry name" value="BENZIL REDUCTASE ((S)-BENZOIN FORMING) IRC24"/>
    <property type="match status" value="1"/>
</dbReference>
<keyword evidence="2" id="KW-0521">NADP</keyword>
<name>A0A5E8B4J7_9ASCO</name>
<gene>
    <name evidence="5" type="ORF">SAPINGB_P000157</name>
</gene>
<evidence type="ECO:0000256" key="2">
    <source>
        <dbReference type="ARBA" id="ARBA00022857"/>
    </source>
</evidence>
<dbReference type="Gene3D" id="3.40.50.720">
    <property type="entry name" value="NAD(P)-binding Rossmann-like Domain"/>
    <property type="match status" value="1"/>
</dbReference>
<dbReference type="InterPro" id="IPR036291">
    <property type="entry name" value="NAD(P)-bd_dom_sf"/>
</dbReference>
<dbReference type="Pfam" id="PF00106">
    <property type="entry name" value="adh_short"/>
    <property type="match status" value="1"/>
</dbReference>
<dbReference type="InterPro" id="IPR057326">
    <property type="entry name" value="KR_dom"/>
</dbReference>
<evidence type="ECO:0000259" key="4">
    <source>
        <dbReference type="SMART" id="SM00822"/>
    </source>
</evidence>
<evidence type="ECO:0000256" key="1">
    <source>
        <dbReference type="ARBA" id="ARBA00006484"/>
    </source>
</evidence>
<dbReference type="OrthoDB" id="153074at2759"/>
<dbReference type="InterPro" id="IPR002347">
    <property type="entry name" value="SDR_fam"/>
</dbReference>
<dbReference type="GeneID" id="43578981"/>
<dbReference type="SMART" id="SM00822">
    <property type="entry name" value="PKS_KR"/>
    <property type="match status" value="1"/>
</dbReference>
<dbReference type="FunFam" id="3.40.50.720:FF:000281">
    <property type="entry name" value="Uncharacterized oxidoreductase YIR035C"/>
    <property type="match status" value="1"/>
</dbReference>
<dbReference type="GO" id="GO:0050664">
    <property type="term" value="F:oxidoreductase activity, acting on NAD(P)H, oxygen as acceptor"/>
    <property type="evidence" value="ECO:0007669"/>
    <property type="project" value="TreeGrafter"/>
</dbReference>
<evidence type="ECO:0000313" key="6">
    <source>
        <dbReference type="Proteomes" id="UP000398389"/>
    </source>
</evidence>
<keyword evidence="6" id="KW-1185">Reference proteome</keyword>
<dbReference type="Proteomes" id="UP000398389">
    <property type="component" value="Unassembled WGS sequence"/>
</dbReference>
<feature type="domain" description="Ketoreductase" evidence="4">
    <location>
        <begin position="4"/>
        <end position="185"/>
    </location>
</feature>